<feature type="binding site" evidence="6">
    <location>
        <begin position="130"/>
        <end position="133"/>
    </location>
    <ligand>
        <name>carbamoyl phosphate</name>
        <dbReference type="ChEBI" id="CHEBI:58228"/>
    </ligand>
</feature>
<feature type="domain" description="Aspartate/ornithine carbamoyltransferase carbamoyl-P binding" evidence="8">
    <location>
        <begin position="3"/>
        <end position="143"/>
    </location>
</feature>
<dbReference type="GO" id="GO:0004585">
    <property type="term" value="F:ornithine carbamoyltransferase activity"/>
    <property type="evidence" value="ECO:0007669"/>
    <property type="project" value="UniProtKB-UniRule"/>
</dbReference>
<comment type="catalytic activity">
    <reaction evidence="5 6">
        <text>carbamoyl phosphate + L-ornithine = L-citrulline + phosphate + H(+)</text>
        <dbReference type="Rhea" id="RHEA:19513"/>
        <dbReference type="ChEBI" id="CHEBI:15378"/>
        <dbReference type="ChEBI" id="CHEBI:43474"/>
        <dbReference type="ChEBI" id="CHEBI:46911"/>
        <dbReference type="ChEBI" id="CHEBI:57743"/>
        <dbReference type="ChEBI" id="CHEBI:58228"/>
        <dbReference type="EC" id="2.1.3.3"/>
    </reaction>
</comment>
<protein>
    <recommendedName>
        <fullName evidence="3 6">Ornithine carbamoyltransferase</fullName>
        <shortName evidence="6">OTCase</shortName>
        <ecNumber evidence="3 6">2.1.3.3</ecNumber>
    </recommendedName>
</protein>
<accession>A0A7C0Y8Z2</accession>
<dbReference type="Gene3D" id="3.40.50.1370">
    <property type="entry name" value="Aspartate/ornithine carbamoyltransferase"/>
    <property type="match status" value="2"/>
</dbReference>
<organism evidence="9">
    <name type="scientific">Thermosulfidibacter takaii</name>
    <dbReference type="NCBI Taxonomy" id="412593"/>
    <lineage>
        <taxon>Bacteria</taxon>
        <taxon>Pseudomonadati</taxon>
        <taxon>Thermosulfidibacterota</taxon>
        <taxon>Thermosulfidibacteria</taxon>
        <taxon>Thermosulfidibacterales</taxon>
        <taxon>Thermosulfidibacteraceae</taxon>
    </lineage>
</organism>
<evidence type="ECO:0000256" key="3">
    <source>
        <dbReference type="ARBA" id="ARBA00013007"/>
    </source>
</evidence>
<dbReference type="GO" id="GO:0042450">
    <property type="term" value="P:L-arginine biosynthetic process via ornithine"/>
    <property type="evidence" value="ECO:0007669"/>
    <property type="project" value="UniProtKB-UniRule"/>
</dbReference>
<dbReference type="SUPFAM" id="SSF53671">
    <property type="entry name" value="Aspartate/ornithine carbamoyltransferase"/>
    <property type="match status" value="1"/>
</dbReference>
<evidence type="ECO:0000256" key="5">
    <source>
        <dbReference type="ARBA" id="ARBA00048772"/>
    </source>
</evidence>
<dbReference type="FunFam" id="3.40.50.1370:FF:000008">
    <property type="entry name" value="Ornithine carbamoyltransferase"/>
    <property type="match status" value="1"/>
</dbReference>
<dbReference type="GO" id="GO:0019240">
    <property type="term" value="P:citrulline biosynthetic process"/>
    <property type="evidence" value="ECO:0007669"/>
    <property type="project" value="TreeGrafter"/>
</dbReference>
<feature type="binding site" evidence="6">
    <location>
        <begin position="225"/>
        <end position="226"/>
    </location>
    <ligand>
        <name>L-ornithine</name>
        <dbReference type="ChEBI" id="CHEBI:46911"/>
    </ligand>
</feature>
<dbReference type="PROSITE" id="PS00097">
    <property type="entry name" value="CARBAMOYLTRANSFERASE"/>
    <property type="match status" value="1"/>
</dbReference>
<feature type="binding site" evidence="6">
    <location>
        <position position="79"/>
    </location>
    <ligand>
        <name>carbamoyl phosphate</name>
        <dbReference type="ChEBI" id="CHEBI:58228"/>
    </ligand>
</feature>
<dbReference type="HAMAP" id="MF_01109">
    <property type="entry name" value="OTCase"/>
    <property type="match status" value="1"/>
</dbReference>
<dbReference type="PANTHER" id="PTHR45753:SF3">
    <property type="entry name" value="ORNITHINE TRANSCARBAMYLASE, MITOCHONDRIAL"/>
    <property type="match status" value="1"/>
</dbReference>
<feature type="binding site" evidence="6">
    <location>
        <position position="161"/>
    </location>
    <ligand>
        <name>L-ornithine</name>
        <dbReference type="ChEBI" id="CHEBI:46911"/>
    </ligand>
</feature>
<comment type="pathway">
    <text evidence="1">Amino-acid biosynthesis; L-arginine biosynthesis; L-arginine from L-ornithine and carbamoyl phosphate: step 1/3.</text>
</comment>
<dbReference type="InterPro" id="IPR006130">
    <property type="entry name" value="Asp/Orn_carbamoylTrfase"/>
</dbReference>
<evidence type="ECO:0000313" key="9">
    <source>
        <dbReference type="EMBL" id="HDD52936.1"/>
    </source>
</evidence>
<evidence type="ECO:0000256" key="2">
    <source>
        <dbReference type="ARBA" id="ARBA00007805"/>
    </source>
</evidence>
<evidence type="ECO:0000259" key="7">
    <source>
        <dbReference type="Pfam" id="PF00185"/>
    </source>
</evidence>
<feature type="binding site" evidence="6">
    <location>
        <begin position="52"/>
        <end position="55"/>
    </location>
    <ligand>
        <name>carbamoyl phosphate</name>
        <dbReference type="ChEBI" id="CHEBI:58228"/>
    </ligand>
</feature>
<dbReference type="AlphaFoldDB" id="A0A7C0Y8Z2"/>
<dbReference type="InterPro" id="IPR002292">
    <property type="entry name" value="Orn/put_carbamltrans"/>
</dbReference>
<reference evidence="9" key="1">
    <citation type="journal article" date="2020" name="mSystems">
        <title>Genome- and Community-Level Interaction Insights into Carbon Utilization and Element Cycling Functions of Hydrothermarchaeota in Hydrothermal Sediment.</title>
        <authorList>
            <person name="Zhou Z."/>
            <person name="Liu Y."/>
            <person name="Xu W."/>
            <person name="Pan J."/>
            <person name="Luo Z.H."/>
            <person name="Li M."/>
        </authorList>
    </citation>
    <scope>NUCLEOTIDE SEQUENCE [LARGE SCALE GENOMIC DNA]</scope>
    <source>
        <strain evidence="9">HyVt-115</strain>
    </source>
</reference>
<dbReference type="PRINTS" id="PR00100">
    <property type="entry name" value="AOTCASE"/>
</dbReference>
<dbReference type="InterPro" id="IPR006132">
    <property type="entry name" value="Asp/Orn_carbamoyltranf_P-bd"/>
</dbReference>
<dbReference type="NCBIfam" id="NF001986">
    <property type="entry name" value="PRK00779.1"/>
    <property type="match status" value="1"/>
</dbReference>
<evidence type="ECO:0000256" key="1">
    <source>
        <dbReference type="ARBA" id="ARBA00004975"/>
    </source>
</evidence>
<keyword evidence="6" id="KW-0963">Cytoplasm</keyword>
<dbReference type="Pfam" id="PF00185">
    <property type="entry name" value="OTCace"/>
    <property type="match status" value="1"/>
</dbReference>
<dbReference type="PRINTS" id="PR00102">
    <property type="entry name" value="OTCASE"/>
</dbReference>
<feature type="binding site" evidence="6">
    <location>
        <position position="221"/>
    </location>
    <ligand>
        <name>L-ornithine</name>
        <dbReference type="ChEBI" id="CHEBI:46911"/>
    </ligand>
</feature>
<comment type="similarity">
    <text evidence="2 6">Belongs to the aspartate/ornithine carbamoyltransferase superfamily. OTCase family.</text>
</comment>
<proteinExistence type="inferred from homology"/>
<feature type="binding site" evidence="6">
    <location>
        <position position="289"/>
    </location>
    <ligand>
        <name>carbamoyl phosphate</name>
        <dbReference type="ChEBI" id="CHEBI:58228"/>
    </ligand>
</feature>
<dbReference type="GO" id="GO:0005737">
    <property type="term" value="C:cytoplasm"/>
    <property type="evidence" value="ECO:0007669"/>
    <property type="project" value="UniProtKB-SubCell"/>
</dbReference>
<comment type="caution">
    <text evidence="9">The sequence shown here is derived from an EMBL/GenBank/DDBJ whole genome shotgun (WGS) entry which is preliminary data.</text>
</comment>
<sequence>MKKDLLCILDLSQEEILHLLEWTLKLKDLQKRGIPHRPLVGKSLGLLFEKPSTRTRVSFQAGMYQLGGEVIFMSPSELQIGRGETISDTARVLSRYLDIIALRTYRHETIEEFATHASIPVINALSDRFHPCQVLADLVTIQEALGNWRGIKVAFVGDGNNVAASWANLAARVGIEVVLATPKGYELPKEVMEAARREGAKVKMASEVQEAVKGAQVVYTDVWVSMGQDKEREERLRAFAPYQVTPQLMEMADSGAIFMHCLPAHRGEEVVNEVIDGPRSVVWDQAENRLHLQKALMLMLLEQI</sequence>
<dbReference type="InterPro" id="IPR006131">
    <property type="entry name" value="Asp_carbamoyltransf_Asp/Orn-bd"/>
</dbReference>
<keyword evidence="4 6" id="KW-0808">Transferase</keyword>
<comment type="subcellular location">
    <subcellularLocation>
        <location evidence="6">Cytoplasm</location>
    </subcellularLocation>
</comment>
<dbReference type="NCBIfam" id="TIGR00658">
    <property type="entry name" value="orni_carb_tr"/>
    <property type="match status" value="1"/>
</dbReference>
<feature type="binding site" evidence="6">
    <location>
        <position position="103"/>
    </location>
    <ligand>
        <name>carbamoyl phosphate</name>
        <dbReference type="ChEBI" id="CHEBI:58228"/>
    </ligand>
</feature>
<dbReference type="EC" id="2.1.3.3" evidence="3 6"/>
<evidence type="ECO:0000259" key="8">
    <source>
        <dbReference type="Pfam" id="PF02729"/>
    </source>
</evidence>
<dbReference type="GO" id="GO:0016597">
    <property type="term" value="F:amino acid binding"/>
    <property type="evidence" value="ECO:0007669"/>
    <property type="project" value="InterPro"/>
</dbReference>
<evidence type="ECO:0000256" key="6">
    <source>
        <dbReference type="HAMAP-Rule" id="MF_01109"/>
    </source>
</evidence>
<feature type="domain" description="Aspartate/ornithine carbamoyltransferase Asp/Orn-binding" evidence="7">
    <location>
        <begin position="150"/>
        <end position="299"/>
    </location>
</feature>
<dbReference type="InterPro" id="IPR036901">
    <property type="entry name" value="Asp/Orn_carbamoylTrfase_sf"/>
</dbReference>
<dbReference type="Pfam" id="PF02729">
    <property type="entry name" value="OTCace_N"/>
    <property type="match status" value="1"/>
</dbReference>
<dbReference type="EMBL" id="DQWS01000099">
    <property type="protein sequence ID" value="HDD52936.1"/>
    <property type="molecule type" value="Genomic_DNA"/>
</dbReference>
<dbReference type="InterPro" id="IPR024904">
    <property type="entry name" value="OTCase_ArgI"/>
</dbReference>
<dbReference type="Proteomes" id="UP000885690">
    <property type="component" value="Unassembled WGS sequence"/>
</dbReference>
<dbReference type="PANTHER" id="PTHR45753">
    <property type="entry name" value="ORNITHINE CARBAMOYLTRANSFERASE, MITOCHONDRIAL"/>
    <property type="match status" value="1"/>
</dbReference>
<name>A0A7C0Y8Z2_9BACT</name>
<feature type="binding site" evidence="6">
    <location>
        <begin position="261"/>
        <end position="262"/>
    </location>
    <ligand>
        <name>carbamoyl phosphate</name>
        <dbReference type="ChEBI" id="CHEBI:58228"/>
    </ligand>
</feature>
<evidence type="ECO:0000256" key="4">
    <source>
        <dbReference type="ARBA" id="ARBA00022679"/>
    </source>
</evidence>
<gene>
    <name evidence="9" type="primary">argF</name>
    <name evidence="9" type="ORF">ENF32_02560</name>
</gene>